<name>A0ABM1XZE4_AEDAL</name>
<dbReference type="Gene3D" id="3.30.1640.30">
    <property type="match status" value="1"/>
</dbReference>
<sequence>MATRRSGASRLNKLEQQRCVITACGFGHKTGCFGSGTVVGRRAPDVRRACSFKIQLLKRPRPKTTDDDGEDRENAGVKRTWTSQSEVVDMSASVVLVPVTLRIFLVESMLILILMLIGVDARVLKEDLWESNGCDIPGQTKKGFCTEAGNCAAYQKLLNDSGDNSIEREDFIQQLQCGKFDGDRVCCPDSDNYQIGVYEDAVMCGQAAYSYRIRGGMIADIDEFPWTAMLLRMHRKSQSLYYHCGGVLIGKRFVLTAAHCIVPKVGDSKQDPLKYVRLREYDVFQDPDCMMSSGFMDCSEEKLDMKPRKLIAHPGFTAGSAGRNHDIGLIQIDPIPSYSDFLLPICLPEAGLDQGDRRGRKLNIAGWGKTDFFAEVGAISWSPIKMKVALPFVAWEVCHDVYKPLGVDLQRTQICAGGRRARDSCAGDSGSPLMHYDTKNAVWVLTGIASFGVRDCGMEGIPGVYTSVKEHLTWIKENISNA</sequence>
<evidence type="ECO:0000256" key="6">
    <source>
        <dbReference type="ARBA" id="ARBA00023180"/>
    </source>
</evidence>
<dbReference type="EC" id="3.4.21.-" evidence="8"/>
<evidence type="ECO:0000256" key="1">
    <source>
        <dbReference type="ARBA" id="ARBA00022670"/>
    </source>
</evidence>
<dbReference type="SMART" id="SM00680">
    <property type="entry name" value="CLIP"/>
    <property type="match status" value="1"/>
</dbReference>
<evidence type="ECO:0000256" key="7">
    <source>
        <dbReference type="ARBA" id="ARBA00024195"/>
    </source>
</evidence>
<dbReference type="PROSITE" id="PS50240">
    <property type="entry name" value="TRYPSIN_DOM"/>
    <property type="match status" value="1"/>
</dbReference>
<keyword evidence="4 8" id="KW-0720">Serine protease</keyword>
<dbReference type="PANTHER" id="PTHR24256">
    <property type="entry name" value="TRYPTASE-RELATED"/>
    <property type="match status" value="1"/>
</dbReference>
<dbReference type="InterPro" id="IPR043504">
    <property type="entry name" value="Peptidase_S1_PA_chymotrypsin"/>
</dbReference>
<dbReference type="SMART" id="SM00020">
    <property type="entry name" value="Tryp_SPc"/>
    <property type="match status" value="1"/>
</dbReference>
<dbReference type="Gene3D" id="2.40.10.10">
    <property type="entry name" value="Trypsin-like serine proteases"/>
    <property type="match status" value="2"/>
</dbReference>
<dbReference type="InterPro" id="IPR018114">
    <property type="entry name" value="TRYPSIN_HIS"/>
</dbReference>
<dbReference type="EnsemblMetazoa" id="AALFPA23_004276.R5137">
    <property type="protein sequence ID" value="AALFPA23_004276.P5137"/>
    <property type="gene ID" value="AALFPA23_004276"/>
</dbReference>
<accession>A0ABM1XZE4</accession>
<dbReference type="RefSeq" id="XP_062714096.1">
    <property type="nucleotide sequence ID" value="XM_062858112.1"/>
</dbReference>
<dbReference type="InterPro" id="IPR051487">
    <property type="entry name" value="Ser/Thr_Proteases_Immune/Dev"/>
</dbReference>
<proteinExistence type="inferred from homology"/>
<dbReference type="InterPro" id="IPR033116">
    <property type="entry name" value="TRYPSIN_SER"/>
</dbReference>
<evidence type="ECO:0000259" key="10">
    <source>
        <dbReference type="PROSITE" id="PS50240"/>
    </source>
</evidence>
<comment type="similarity">
    <text evidence="7 9">Belongs to the peptidase S1 family. CLIP subfamily.</text>
</comment>
<dbReference type="SUPFAM" id="SSF50494">
    <property type="entry name" value="Trypsin-like serine proteases"/>
    <property type="match status" value="1"/>
</dbReference>
<dbReference type="PROSITE" id="PS00134">
    <property type="entry name" value="TRYPSIN_HIS"/>
    <property type="match status" value="1"/>
</dbReference>
<keyword evidence="6" id="KW-0325">Glycoprotein</keyword>
<keyword evidence="12" id="KW-1185">Reference proteome</keyword>
<protein>
    <recommendedName>
        <fullName evidence="9">CLIP domain-containing serine protease</fullName>
        <ecNumber evidence="8">3.4.21.-</ecNumber>
    </recommendedName>
</protein>
<keyword evidence="2" id="KW-0732">Signal</keyword>
<dbReference type="Pfam" id="PF00089">
    <property type="entry name" value="Trypsin"/>
    <property type="match status" value="1"/>
</dbReference>
<keyword evidence="5" id="KW-1015">Disulfide bond</keyword>
<dbReference type="CDD" id="cd00190">
    <property type="entry name" value="Tryp_SPc"/>
    <property type="match status" value="1"/>
</dbReference>
<dbReference type="PROSITE" id="PS00135">
    <property type="entry name" value="TRYPSIN_SER"/>
    <property type="match status" value="1"/>
</dbReference>
<evidence type="ECO:0000313" key="11">
    <source>
        <dbReference type="EnsemblMetazoa" id="AALFPA23_004276.P5137"/>
    </source>
</evidence>
<reference evidence="12" key="1">
    <citation type="journal article" date="2015" name="Proc. Natl. Acad. Sci. U.S.A.">
        <title>Genome sequence of the Asian Tiger mosquito, Aedes albopictus, reveals insights into its biology, genetics, and evolution.</title>
        <authorList>
            <person name="Chen X.G."/>
            <person name="Jiang X."/>
            <person name="Gu J."/>
            <person name="Xu M."/>
            <person name="Wu Y."/>
            <person name="Deng Y."/>
            <person name="Zhang C."/>
            <person name="Bonizzoni M."/>
            <person name="Dermauw W."/>
            <person name="Vontas J."/>
            <person name="Armbruster P."/>
            <person name="Huang X."/>
            <person name="Yang Y."/>
            <person name="Zhang H."/>
            <person name="He W."/>
            <person name="Peng H."/>
            <person name="Liu Y."/>
            <person name="Wu K."/>
            <person name="Chen J."/>
            <person name="Lirakis M."/>
            <person name="Topalis P."/>
            <person name="Van Leeuwen T."/>
            <person name="Hall A.B."/>
            <person name="Jiang X."/>
            <person name="Thorpe C."/>
            <person name="Mueller R.L."/>
            <person name="Sun C."/>
            <person name="Waterhouse R.M."/>
            <person name="Yan G."/>
            <person name="Tu Z.J."/>
            <person name="Fang X."/>
            <person name="James A.A."/>
        </authorList>
    </citation>
    <scope>NUCLEOTIDE SEQUENCE [LARGE SCALE GENOMIC DNA]</scope>
    <source>
        <strain evidence="12">Foshan</strain>
    </source>
</reference>
<evidence type="ECO:0000256" key="4">
    <source>
        <dbReference type="ARBA" id="ARBA00022825"/>
    </source>
</evidence>
<dbReference type="InterPro" id="IPR001254">
    <property type="entry name" value="Trypsin_dom"/>
</dbReference>
<dbReference type="GeneID" id="109430356"/>
<organism evidence="11 12">
    <name type="scientific">Aedes albopictus</name>
    <name type="common">Asian tiger mosquito</name>
    <name type="synonym">Stegomyia albopicta</name>
    <dbReference type="NCBI Taxonomy" id="7160"/>
    <lineage>
        <taxon>Eukaryota</taxon>
        <taxon>Metazoa</taxon>
        <taxon>Ecdysozoa</taxon>
        <taxon>Arthropoda</taxon>
        <taxon>Hexapoda</taxon>
        <taxon>Insecta</taxon>
        <taxon>Pterygota</taxon>
        <taxon>Neoptera</taxon>
        <taxon>Endopterygota</taxon>
        <taxon>Diptera</taxon>
        <taxon>Nematocera</taxon>
        <taxon>Culicoidea</taxon>
        <taxon>Culicidae</taxon>
        <taxon>Culicinae</taxon>
        <taxon>Aedini</taxon>
        <taxon>Aedes</taxon>
        <taxon>Stegomyia</taxon>
    </lineage>
</organism>
<dbReference type="InterPro" id="IPR022700">
    <property type="entry name" value="CLIP"/>
</dbReference>
<keyword evidence="3 8" id="KW-0378">Hydrolase</keyword>
<dbReference type="PRINTS" id="PR00722">
    <property type="entry name" value="CHYMOTRYPSIN"/>
</dbReference>
<keyword evidence="9" id="KW-0964">Secreted</keyword>
<evidence type="ECO:0000256" key="8">
    <source>
        <dbReference type="RuleBase" id="RU363034"/>
    </source>
</evidence>
<evidence type="ECO:0000256" key="9">
    <source>
        <dbReference type="RuleBase" id="RU366078"/>
    </source>
</evidence>
<evidence type="ECO:0000256" key="2">
    <source>
        <dbReference type="ARBA" id="ARBA00022729"/>
    </source>
</evidence>
<dbReference type="InterPro" id="IPR001314">
    <property type="entry name" value="Peptidase_S1A"/>
</dbReference>
<keyword evidence="1 8" id="KW-0645">Protease</keyword>
<reference evidence="11" key="2">
    <citation type="submission" date="2025-05" db="UniProtKB">
        <authorList>
            <consortium name="EnsemblMetazoa"/>
        </authorList>
    </citation>
    <scope>IDENTIFICATION</scope>
    <source>
        <strain evidence="11">Foshan</strain>
    </source>
</reference>
<dbReference type="Pfam" id="PF12032">
    <property type="entry name" value="CLIP"/>
    <property type="match status" value="1"/>
</dbReference>
<dbReference type="InterPro" id="IPR038565">
    <property type="entry name" value="CLIP_sf"/>
</dbReference>
<dbReference type="InterPro" id="IPR009003">
    <property type="entry name" value="Peptidase_S1_PA"/>
</dbReference>
<feature type="domain" description="Peptidase S1" evidence="10">
    <location>
        <begin position="213"/>
        <end position="480"/>
    </location>
</feature>
<evidence type="ECO:0000313" key="12">
    <source>
        <dbReference type="Proteomes" id="UP000069940"/>
    </source>
</evidence>
<dbReference type="Proteomes" id="UP000069940">
    <property type="component" value="Unassembled WGS sequence"/>
</dbReference>
<comment type="domain">
    <text evidence="9">The clip domain consists of 35-55 residues which are 'knitted' together usually by 3 conserved disulfide bonds forming a clip-like compact structure.</text>
</comment>
<evidence type="ECO:0000256" key="3">
    <source>
        <dbReference type="ARBA" id="ARBA00022801"/>
    </source>
</evidence>
<comment type="subcellular location">
    <subcellularLocation>
        <location evidence="9">Secreted</location>
    </subcellularLocation>
</comment>
<evidence type="ECO:0000256" key="5">
    <source>
        <dbReference type="ARBA" id="ARBA00023157"/>
    </source>
</evidence>